<sequence>MRTFQKTMISASLAIAALASPLAMTNARAAGTLTVALHQDPGNWDPIATFLVAWGAVGGQVFDGLIMRTPDMKLVPGLATKWEFLDKNSKIRFTLRPNVKFHNGEPFDAEAVKFTFDRLLGDEGKKGPQQSNYAAIDKVVVVNPLTVDMYLKSPDPVLLTKLAGYGAMIVPPKYIKEKGSEYFGMNPVGTGPFKFTEYKPKVSLSFARNPDYWGGAPKVDSLVYRFIAEPATQAAELQAGRVDVANQVPLAMLETLKKDPKLAVVSMDGPVALALRYNTSRGIMKDREVRKALIMAVDRDAIIKTILLGQAKPIASFQGELSFGYDPALKPLPFNPAQAKAMLAKAGVKPGTQVQLDFRGPDSNFREVSQAVAAYLQGVGIQVSLKPYETNVLLNDIIPNGKTGEMWQNQWGGWTFDYDNTAYSMYYTKQRWNPFDDDAKLNALLHTQRNSWDQAERQKTLREIGRYVADQALEMPLYSLNTVYGVNKRARNLALPADGRFRFVEATVE</sequence>
<dbReference type="PANTHER" id="PTHR30290">
    <property type="entry name" value="PERIPLASMIC BINDING COMPONENT OF ABC TRANSPORTER"/>
    <property type="match status" value="1"/>
</dbReference>
<dbReference type="InterPro" id="IPR039424">
    <property type="entry name" value="SBP_5"/>
</dbReference>
<dbReference type="GO" id="GO:0015833">
    <property type="term" value="P:peptide transport"/>
    <property type="evidence" value="ECO:0007669"/>
    <property type="project" value="TreeGrafter"/>
</dbReference>
<dbReference type="InterPro" id="IPR000914">
    <property type="entry name" value="SBP_5_dom"/>
</dbReference>
<evidence type="ECO:0000256" key="2">
    <source>
        <dbReference type="ARBA" id="ARBA00022729"/>
    </source>
</evidence>
<dbReference type="Proteomes" id="UP000464787">
    <property type="component" value="Chromosome"/>
</dbReference>
<feature type="signal peptide" evidence="3">
    <location>
        <begin position="1"/>
        <end position="29"/>
    </location>
</feature>
<evidence type="ECO:0000256" key="1">
    <source>
        <dbReference type="ARBA" id="ARBA00005695"/>
    </source>
</evidence>
<evidence type="ECO:0000313" key="5">
    <source>
        <dbReference type="EMBL" id="QHI98368.1"/>
    </source>
</evidence>
<dbReference type="CDD" id="cd00995">
    <property type="entry name" value="PBP2_NikA_DppA_OppA_like"/>
    <property type="match status" value="1"/>
</dbReference>
<dbReference type="Gene3D" id="3.40.190.10">
    <property type="entry name" value="Periplasmic binding protein-like II"/>
    <property type="match status" value="1"/>
</dbReference>
<evidence type="ECO:0000256" key="3">
    <source>
        <dbReference type="SAM" id="SignalP"/>
    </source>
</evidence>
<evidence type="ECO:0000313" key="6">
    <source>
        <dbReference type="Proteomes" id="UP000464787"/>
    </source>
</evidence>
<dbReference type="InterPro" id="IPR030678">
    <property type="entry name" value="Peptide/Ni-bd"/>
</dbReference>
<organism evidence="5 6">
    <name type="scientific">Xylophilus rhododendri</name>
    <dbReference type="NCBI Taxonomy" id="2697032"/>
    <lineage>
        <taxon>Bacteria</taxon>
        <taxon>Pseudomonadati</taxon>
        <taxon>Pseudomonadota</taxon>
        <taxon>Betaproteobacteria</taxon>
        <taxon>Burkholderiales</taxon>
        <taxon>Xylophilus</taxon>
    </lineage>
</organism>
<dbReference type="Pfam" id="PF00496">
    <property type="entry name" value="SBP_bac_5"/>
    <property type="match status" value="1"/>
</dbReference>
<dbReference type="Gene3D" id="3.90.76.10">
    <property type="entry name" value="Dipeptide-binding Protein, Domain 1"/>
    <property type="match status" value="1"/>
</dbReference>
<reference evidence="5 6" key="1">
    <citation type="submission" date="2020-01" db="EMBL/GenBank/DDBJ databases">
        <title>Genome sequencing of strain KACC 21265.</title>
        <authorList>
            <person name="Heo J."/>
            <person name="Kim S.-J."/>
            <person name="Kim J.-S."/>
            <person name="Hong S.-B."/>
            <person name="Kwon S.-W."/>
        </authorList>
    </citation>
    <scope>NUCLEOTIDE SEQUENCE [LARGE SCALE GENOMIC DNA]</scope>
    <source>
        <strain evidence="5 6">KACC 21265</strain>
    </source>
</reference>
<feature type="domain" description="Solute-binding protein family 5" evidence="4">
    <location>
        <begin position="73"/>
        <end position="430"/>
    </location>
</feature>
<dbReference type="Gene3D" id="3.10.105.10">
    <property type="entry name" value="Dipeptide-binding Protein, Domain 3"/>
    <property type="match status" value="1"/>
</dbReference>
<accession>A0A857J6E5</accession>
<dbReference type="SUPFAM" id="SSF53850">
    <property type="entry name" value="Periplasmic binding protein-like II"/>
    <property type="match status" value="1"/>
</dbReference>
<proteinExistence type="inferred from homology"/>
<dbReference type="RefSeq" id="WP_160551885.1">
    <property type="nucleotide sequence ID" value="NZ_CP047650.1"/>
</dbReference>
<dbReference type="EMBL" id="CP047650">
    <property type="protein sequence ID" value="QHI98368.1"/>
    <property type="molecule type" value="Genomic_DNA"/>
</dbReference>
<dbReference type="KEGG" id="xyk:GT347_10410"/>
<comment type="similarity">
    <text evidence="1">Belongs to the bacterial solute-binding protein 5 family.</text>
</comment>
<dbReference type="GO" id="GO:0043190">
    <property type="term" value="C:ATP-binding cassette (ABC) transporter complex"/>
    <property type="evidence" value="ECO:0007669"/>
    <property type="project" value="InterPro"/>
</dbReference>
<dbReference type="GO" id="GO:0030288">
    <property type="term" value="C:outer membrane-bounded periplasmic space"/>
    <property type="evidence" value="ECO:0007669"/>
    <property type="project" value="UniProtKB-ARBA"/>
</dbReference>
<dbReference type="AlphaFoldDB" id="A0A857J6E5"/>
<evidence type="ECO:0000259" key="4">
    <source>
        <dbReference type="Pfam" id="PF00496"/>
    </source>
</evidence>
<dbReference type="GO" id="GO:1904680">
    <property type="term" value="F:peptide transmembrane transporter activity"/>
    <property type="evidence" value="ECO:0007669"/>
    <property type="project" value="TreeGrafter"/>
</dbReference>
<feature type="chain" id="PRO_5032792831" evidence="3">
    <location>
        <begin position="30"/>
        <end position="509"/>
    </location>
</feature>
<keyword evidence="2 3" id="KW-0732">Signal</keyword>
<gene>
    <name evidence="5" type="ORF">GT347_10410</name>
</gene>
<dbReference type="PANTHER" id="PTHR30290:SF38">
    <property type="entry name" value="D,D-DIPEPTIDE-BINDING PERIPLASMIC PROTEIN DDPA-RELATED"/>
    <property type="match status" value="1"/>
</dbReference>
<protein>
    <submittedName>
        <fullName evidence="5">ABC transporter substrate-binding protein</fullName>
    </submittedName>
</protein>
<dbReference type="PIRSF" id="PIRSF002741">
    <property type="entry name" value="MppA"/>
    <property type="match status" value="1"/>
</dbReference>
<keyword evidence="6" id="KW-1185">Reference proteome</keyword>
<name>A0A857J6E5_9BURK</name>